<evidence type="ECO:0000256" key="2">
    <source>
        <dbReference type="ARBA" id="ARBA00022679"/>
    </source>
</evidence>
<dbReference type="HAMAP" id="MF_00299">
    <property type="entry name" value="KptA"/>
    <property type="match status" value="1"/>
</dbReference>
<reference evidence="6" key="1">
    <citation type="submission" date="2021-11" db="EMBL/GenBank/DDBJ databases">
        <title>Streptomyces corallinus and Kineosporia corallina sp. nov., two new coral-derived marine actinobacteria.</title>
        <authorList>
            <person name="Buangrab K."/>
            <person name="Sutthacheep M."/>
            <person name="Yeemin T."/>
            <person name="Harunari E."/>
            <person name="Igarashi Y."/>
            <person name="Sripreechasak P."/>
            <person name="Kanchanasin P."/>
            <person name="Tanasupawat S."/>
            <person name="Phongsopitanun W."/>
        </authorList>
    </citation>
    <scope>NUCLEOTIDE SEQUENCE</scope>
    <source>
        <strain evidence="6">JCM 31032</strain>
    </source>
</reference>
<dbReference type="EC" id="2.7.1.-" evidence="5"/>
<dbReference type="Gene3D" id="3.20.170.30">
    <property type="match status" value="1"/>
</dbReference>
<dbReference type="EMBL" id="JAJOMB010000031">
    <property type="protein sequence ID" value="MCD5316548.1"/>
    <property type="molecule type" value="Genomic_DNA"/>
</dbReference>
<dbReference type="Gene3D" id="1.10.10.970">
    <property type="entry name" value="RNA 2'-phosphotransferase, Tpt1/KptA family, N-terminal domain"/>
    <property type="match status" value="1"/>
</dbReference>
<gene>
    <name evidence="5" type="primary">kptA</name>
    <name evidence="6" type="ORF">LR394_37190</name>
</gene>
<dbReference type="PANTHER" id="PTHR12684:SF2">
    <property type="entry name" value="TRNA 2'-PHOSPHOTRANSFERASE 1"/>
    <property type="match status" value="1"/>
</dbReference>
<keyword evidence="2 5" id="KW-0808">Transferase</keyword>
<evidence type="ECO:0000256" key="4">
    <source>
        <dbReference type="ARBA" id="ARBA00025212"/>
    </source>
</evidence>
<keyword evidence="7" id="KW-1185">Reference proteome</keyword>
<dbReference type="InterPro" id="IPR022928">
    <property type="entry name" value="RNA_2'-PTrans_KptA"/>
</dbReference>
<dbReference type="GO" id="GO:0006388">
    <property type="term" value="P:tRNA splicing, via endonucleolytic cleavage and ligation"/>
    <property type="evidence" value="ECO:0007669"/>
    <property type="project" value="UniProtKB-UniRule"/>
</dbReference>
<comment type="function">
    <text evidence="4 5">Removes the 2'-phosphate from RNA via an intermediate in which the phosphate is ADP-ribosylated by NAD followed by a presumed transesterification to release the RNA and generate ADP-ribose 1''-2''-cyclic phosphate (APPR&gt;P). May function as an ADP-ribosylase.</text>
</comment>
<proteinExistence type="inferred from homology"/>
<dbReference type="Pfam" id="PF01885">
    <property type="entry name" value="PTS_2-RNA"/>
    <property type="match status" value="1"/>
</dbReference>
<dbReference type="PANTHER" id="PTHR12684">
    <property type="entry name" value="PUTATIVE PHOSPHOTRANSFERASE"/>
    <property type="match status" value="1"/>
</dbReference>
<sequence>MIESRYLSYLLRHHPEAIGLHLDAGGWVDVTELVDALGRHGRVGNREDLEQLVATSDKQRFELRDNRIRAAQGHSLDVDLGLEPLAPPAVLYHGTHPGARLGITTQGLLPMGRRFVHLSADVTTARTVGARRGDPVVLQVDAAAAHQGGHPFYRAANGVWLTDHVPPALLSTLAQR</sequence>
<dbReference type="InterPro" id="IPR042081">
    <property type="entry name" value="RNA_2'-PTrans_C"/>
</dbReference>
<evidence type="ECO:0000256" key="3">
    <source>
        <dbReference type="ARBA" id="ARBA00023027"/>
    </source>
</evidence>
<dbReference type="InterPro" id="IPR042080">
    <property type="entry name" value="RNA_2'-PTrans_N"/>
</dbReference>
<dbReference type="GO" id="GO:0003950">
    <property type="term" value="F:NAD+ poly-ADP-ribosyltransferase activity"/>
    <property type="evidence" value="ECO:0007669"/>
    <property type="project" value="InterPro"/>
</dbReference>
<dbReference type="SUPFAM" id="SSF56399">
    <property type="entry name" value="ADP-ribosylation"/>
    <property type="match status" value="1"/>
</dbReference>
<comment type="similarity">
    <text evidence="1 5">Belongs to the KptA/TPT1 family.</text>
</comment>
<evidence type="ECO:0000313" key="6">
    <source>
        <dbReference type="EMBL" id="MCD5316548.1"/>
    </source>
</evidence>
<organism evidence="6 7">
    <name type="scientific">Kineosporia babensis</name>
    <dbReference type="NCBI Taxonomy" id="499548"/>
    <lineage>
        <taxon>Bacteria</taxon>
        <taxon>Bacillati</taxon>
        <taxon>Actinomycetota</taxon>
        <taxon>Actinomycetes</taxon>
        <taxon>Kineosporiales</taxon>
        <taxon>Kineosporiaceae</taxon>
        <taxon>Kineosporia</taxon>
    </lineage>
</organism>
<dbReference type="AlphaFoldDB" id="A0A9X1NNY5"/>
<accession>A0A9X1NNY5</accession>
<dbReference type="RefSeq" id="WP_231449400.1">
    <property type="nucleotide sequence ID" value="NZ_JAJOMB010000031.1"/>
</dbReference>
<dbReference type="Proteomes" id="UP001138997">
    <property type="component" value="Unassembled WGS sequence"/>
</dbReference>
<evidence type="ECO:0000256" key="5">
    <source>
        <dbReference type="HAMAP-Rule" id="MF_00299"/>
    </source>
</evidence>
<comment type="caution">
    <text evidence="6">The sequence shown here is derived from an EMBL/GenBank/DDBJ whole genome shotgun (WGS) entry which is preliminary data.</text>
</comment>
<dbReference type="InterPro" id="IPR002745">
    <property type="entry name" value="Ptrans_KptA/Tpt1"/>
</dbReference>
<evidence type="ECO:0000256" key="1">
    <source>
        <dbReference type="ARBA" id="ARBA00009836"/>
    </source>
</evidence>
<evidence type="ECO:0000313" key="7">
    <source>
        <dbReference type="Proteomes" id="UP001138997"/>
    </source>
</evidence>
<keyword evidence="3 5" id="KW-0520">NAD</keyword>
<protein>
    <recommendedName>
        <fullName evidence="5">Probable RNA 2'-phosphotransferase</fullName>
        <ecNumber evidence="5">2.7.1.-</ecNumber>
    </recommendedName>
</protein>
<dbReference type="GO" id="GO:0000215">
    <property type="term" value="F:tRNA 2'-phosphotransferase activity"/>
    <property type="evidence" value="ECO:0007669"/>
    <property type="project" value="TreeGrafter"/>
</dbReference>
<name>A0A9X1NNY5_9ACTN</name>